<name>A0ABR7IQ39_9CLOT</name>
<sequence length="271" mass="30878">MKLDQYFLATDMDGTLLTSQKTISQRDREAIKHWKELGGEFTIATGRSMLSAKRYVETLDITMPVILFNGGMVYDYQQQKVLWNACLSQRYMDVVKQVKQKYPQVGIEVLGAETTYIFHPNDIVIDHVNREKLEYQMVEEQELPKEAIKVLFGVPEDLMEEFASHMYQLEETELVFVKTHTVYFEMLPEGINKGVGLEHLSHTSQAEGKLSIAVGDFFNDMEMLQKAHLGVAVGNALPEVKQIADLVVCTNEEGAIADTMEYVINNQDNEK</sequence>
<dbReference type="Gene3D" id="3.30.1240.10">
    <property type="match status" value="1"/>
</dbReference>
<dbReference type="CDD" id="cd07516">
    <property type="entry name" value="HAD_Pase"/>
    <property type="match status" value="1"/>
</dbReference>
<keyword evidence="2" id="KW-1185">Reference proteome</keyword>
<dbReference type="PRINTS" id="PR00119">
    <property type="entry name" value="CATATPASE"/>
</dbReference>
<dbReference type="PANTHER" id="PTHR10000:SF8">
    <property type="entry name" value="HAD SUPERFAMILY HYDROLASE-LIKE, TYPE 3"/>
    <property type="match status" value="1"/>
</dbReference>
<dbReference type="Gene3D" id="3.40.50.1000">
    <property type="entry name" value="HAD superfamily/HAD-like"/>
    <property type="match status" value="1"/>
</dbReference>
<keyword evidence="1" id="KW-0378">Hydrolase</keyword>
<protein>
    <submittedName>
        <fullName evidence="1">HAD family hydrolase</fullName>
    </submittedName>
</protein>
<dbReference type="PROSITE" id="PS01228">
    <property type="entry name" value="COF_1"/>
    <property type="match status" value="1"/>
</dbReference>
<dbReference type="NCBIfam" id="TIGR01484">
    <property type="entry name" value="HAD-SF-IIB"/>
    <property type="match status" value="1"/>
</dbReference>
<dbReference type="RefSeq" id="WP_186996279.1">
    <property type="nucleotide sequence ID" value="NZ_JACOQK010000001.1"/>
</dbReference>
<evidence type="ECO:0000313" key="1">
    <source>
        <dbReference type="EMBL" id="MBC5787237.1"/>
    </source>
</evidence>
<comment type="caution">
    <text evidence="1">The sequence shown here is derived from an EMBL/GenBank/DDBJ whole genome shotgun (WGS) entry which is preliminary data.</text>
</comment>
<organism evidence="1 2">
    <name type="scientific">Clostridium facile</name>
    <dbReference type="NCBI Taxonomy" id="2763035"/>
    <lineage>
        <taxon>Bacteria</taxon>
        <taxon>Bacillati</taxon>
        <taxon>Bacillota</taxon>
        <taxon>Clostridia</taxon>
        <taxon>Eubacteriales</taxon>
        <taxon>Clostridiaceae</taxon>
        <taxon>Clostridium</taxon>
    </lineage>
</organism>
<reference evidence="1 2" key="1">
    <citation type="submission" date="2020-08" db="EMBL/GenBank/DDBJ databases">
        <title>Genome public.</title>
        <authorList>
            <person name="Liu C."/>
            <person name="Sun Q."/>
        </authorList>
    </citation>
    <scope>NUCLEOTIDE SEQUENCE [LARGE SCALE GENOMIC DNA]</scope>
    <source>
        <strain evidence="1 2">NSJ-27</strain>
    </source>
</reference>
<dbReference type="InterPro" id="IPR023214">
    <property type="entry name" value="HAD_sf"/>
</dbReference>
<accession>A0ABR7IQ39</accession>
<dbReference type="SFLD" id="SFLDG01140">
    <property type="entry name" value="C2.B:_Phosphomannomutase_and_P"/>
    <property type="match status" value="1"/>
</dbReference>
<dbReference type="GO" id="GO:0016787">
    <property type="term" value="F:hydrolase activity"/>
    <property type="evidence" value="ECO:0007669"/>
    <property type="project" value="UniProtKB-KW"/>
</dbReference>
<dbReference type="InterPro" id="IPR036412">
    <property type="entry name" value="HAD-like_sf"/>
</dbReference>
<dbReference type="PANTHER" id="PTHR10000">
    <property type="entry name" value="PHOSPHOSERINE PHOSPHATASE"/>
    <property type="match status" value="1"/>
</dbReference>
<dbReference type="Proteomes" id="UP000649151">
    <property type="component" value="Unassembled WGS sequence"/>
</dbReference>
<proteinExistence type="predicted"/>
<dbReference type="SFLD" id="SFLDS00003">
    <property type="entry name" value="Haloacid_Dehalogenase"/>
    <property type="match status" value="1"/>
</dbReference>
<dbReference type="InterPro" id="IPR000150">
    <property type="entry name" value="Cof"/>
</dbReference>
<evidence type="ECO:0000313" key="2">
    <source>
        <dbReference type="Proteomes" id="UP000649151"/>
    </source>
</evidence>
<dbReference type="InterPro" id="IPR006379">
    <property type="entry name" value="HAD-SF_hydro_IIB"/>
</dbReference>
<dbReference type="SUPFAM" id="SSF56784">
    <property type="entry name" value="HAD-like"/>
    <property type="match status" value="1"/>
</dbReference>
<gene>
    <name evidence="1" type="ORF">H8Z77_04245</name>
</gene>
<dbReference type="Pfam" id="PF08282">
    <property type="entry name" value="Hydrolase_3"/>
    <property type="match status" value="1"/>
</dbReference>
<dbReference type="NCBIfam" id="TIGR00099">
    <property type="entry name" value="Cof-subfamily"/>
    <property type="match status" value="1"/>
</dbReference>
<dbReference type="EMBL" id="JACOQK010000001">
    <property type="protein sequence ID" value="MBC5787237.1"/>
    <property type="molecule type" value="Genomic_DNA"/>
</dbReference>